<dbReference type="InterPro" id="IPR014986">
    <property type="entry name" value="XkdN-like"/>
</dbReference>
<dbReference type="EMBL" id="FRDN01000005">
    <property type="protein sequence ID" value="SHN65960.1"/>
    <property type="molecule type" value="Genomic_DNA"/>
</dbReference>
<dbReference type="RefSeq" id="WP_072772098.1">
    <property type="nucleotide sequence ID" value="NZ_FRDN01000005.1"/>
</dbReference>
<evidence type="ECO:0000313" key="1">
    <source>
        <dbReference type="EMBL" id="SHN65960.1"/>
    </source>
</evidence>
<protein>
    <submittedName>
        <fullName evidence="1">Phage XkdN-like tail assembly chaperone protein, TAC</fullName>
    </submittedName>
</protein>
<proteinExistence type="predicted"/>
<keyword evidence="2" id="KW-1185">Reference proteome</keyword>
<organism evidence="1 2">
    <name type="scientific">Desulfitobacterium chlororespirans DSM 11544</name>
    <dbReference type="NCBI Taxonomy" id="1121395"/>
    <lineage>
        <taxon>Bacteria</taxon>
        <taxon>Bacillati</taxon>
        <taxon>Bacillota</taxon>
        <taxon>Clostridia</taxon>
        <taxon>Eubacteriales</taxon>
        <taxon>Desulfitobacteriaceae</taxon>
        <taxon>Desulfitobacterium</taxon>
    </lineage>
</organism>
<dbReference type="Gene3D" id="3.30.2220.30">
    <property type="match status" value="1"/>
</dbReference>
<dbReference type="Proteomes" id="UP000184010">
    <property type="component" value="Unassembled WGS sequence"/>
</dbReference>
<dbReference type="Pfam" id="PF08890">
    <property type="entry name" value="Phage_TAC_5"/>
    <property type="match status" value="1"/>
</dbReference>
<evidence type="ECO:0000313" key="2">
    <source>
        <dbReference type="Proteomes" id="UP000184010"/>
    </source>
</evidence>
<sequence length="138" mass="15678">MSTLQEFLNLNPVDNVVNEVIISDRFKDENGSPLRFKIKAMTNAEFEEARKKATTIKTKKGGSFDFDTRKFNETIIINHTINPEFKDANSIQKMGCITPEQYLNKVLLAGEIAELANQIQTLSGFDKTFEEDIEEAKN</sequence>
<dbReference type="InterPro" id="IPR038559">
    <property type="entry name" value="XkdN-like_sf"/>
</dbReference>
<name>A0A1M7T5C7_9FIRM</name>
<reference evidence="2" key="1">
    <citation type="submission" date="2016-12" db="EMBL/GenBank/DDBJ databases">
        <authorList>
            <person name="Varghese N."/>
            <person name="Submissions S."/>
        </authorList>
    </citation>
    <scope>NUCLEOTIDE SEQUENCE [LARGE SCALE GENOMIC DNA]</scope>
    <source>
        <strain evidence="2">DSM 11544</strain>
    </source>
</reference>
<dbReference type="STRING" id="1121395.SAMN02745215_01599"/>
<dbReference type="AlphaFoldDB" id="A0A1M7T5C7"/>
<accession>A0A1M7T5C7</accession>
<gene>
    <name evidence="1" type="ORF">SAMN02745215_01599</name>
</gene>